<dbReference type="AlphaFoldDB" id="A0A1M3T1Y6"/>
<feature type="transmembrane region" description="Helical" evidence="2">
    <location>
        <begin position="49"/>
        <end position="67"/>
    </location>
</feature>
<organism evidence="3 4">
    <name type="scientific">Aspergillus luchuensis (strain CBS 106.47)</name>
    <dbReference type="NCBI Taxonomy" id="1137211"/>
    <lineage>
        <taxon>Eukaryota</taxon>
        <taxon>Fungi</taxon>
        <taxon>Dikarya</taxon>
        <taxon>Ascomycota</taxon>
        <taxon>Pezizomycotina</taxon>
        <taxon>Eurotiomycetes</taxon>
        <taxon>Eurotiomycetidae</taxon>
        <taxon>Eurotiales</taxon>
        <taxon>Aspergillaceae</taxon>
        <taxon>Aspergillus</taxon>
        <taxon>Aspergillus subgen. Circumdati</taxon>
    </lineage>
</organism>
<evidence type="ECO:0000256" key="1">
    <source>
        <dbReference type="SAM" id="MobiDB-lite"/>
    </source>
</evidence>
<proteinExistence type="predicted"/>
<keyword evidence="2" id="KW-1133">Transmembrane helix</keyword>
<name>A0A1M3T1Y6_ASPLC</name>
<reference evidence="4" key="1">
    <citation type="journal article" date="2017" name="Genome Biol.">
        <title>Comparative genomics reveals high biological diversity and specific adaptations in the industrially and medically important fungal genus Aspergillus.</title>
        <authorList>
            <person name="de Vries R.P."/>
            <person name="Riley R."/>
            <person name="Wiebenga A."/>
            <person name="Aguilar-Osorio G."/>
            <person name="Amillis S."/>
            <person name="Uchima C.A."/>
            <person name="Anderluh G."/>
            <person name="Asadollahi M."/>
            <person name="Askin M."/>
            <person name="Barry K."/>
            <person name="Battaglia E."/>
            <person name="Bayram O."/>
            <person name="Benocci T."/>
            <person name="Braus-Stromeyer S.A."/>
            <person name="Caldana C."/>
            <person name="Canovas D."/>
            <person name="Cerqueira G.C."/>
            <person name="Chen F."/>
            <person name="Chen W."/>
            <person name="Choi C."/>
            <person name="Clum A."/>
            <person name="Dos Santos R.A."/>
            <person name="Damasio A.R."/>
            <person name="Diallinas G."/>
            <person name="Emri T."/>
            <person name="Fekete E."/>
            <person name="Flipphi M."/>
            <person name="Freyberg S."/>
            <person name="Gallo A."/>
            <person name="Gournas C."/>
            <person name="Habgood R."/>
            <person name="Hainaut M."/>
            <person name="Harispe M.L."/>
            <person name="Henrissat B."/>
            <person name="Hilden K.S."/>
            <person name="Hope R."/>
            <person name="Hossain A."/>
            <person name="Karabika E."/>
            <person name="Karaffa L."/>
            <person name="Karanyi Z."/>
            <person name="Krasevec N."/>
            <person name="Kuo A."/>
            <person name="Kusch H."/>
            <person name="LaButti K."/>
            <person name="Lagendijk E.L."/>
            <person name="Lapidus A."/>
            <person name="Levasseur A."/>
            <person name="Lindquist E."/>
            <person name="Lipzen A."/>
            <person name="Logrieco A.F."/>
            <person name="MacCabe A."/>
            <person name="Maekelae M.R."/>
            <person name="Malavazi I."/>
            <person name="Melin P."/>
            <person name="Meyer V."/>
            <person name="Mielnichuk N."/>
            <person name="Miskei M."/>
            <person name="Molnar A.P."/>
            <person name="Mule G."/>
            <person name="Ngan C.Y."/>
            <person name="Orejas M."/>
            <person name="Orosz E."/>
            <person name="Ouedraogo J.P."/>
            <person name="Overkamp K.M."/>
            <person name="Park H.-S."/>
            <person name="Perrone G."/>
            <person name="Piumi F."/>
            <person name="Punt P.J."/>
            <person name="Ram A.F."/>
            <person name="Ramon A."/>
            <person name="Rauscher S."/>
            <person name="Record E."/>
            <person name="Riano-Pachon D.M."/>
            <person name="Robert V."/>
            <person name="Roehrig J."/>
            <person name="Ruller R."/>
            <person name="Salamov A."/>
            <person name="Salih N.S."/>
            <person name="Samson R.A."/>
            <person name="Sandor E."/>
            <person name="Sanguinetti M."/>
            <person name="Schuetze T."/>
            <person name="Sepcic K."/>
            <person name="Shelest E."/>
            <person name="Sherlock G."/>
            <person name="Sophianopoulou V."/>
            <person name="Squina F.M."/>
            <person name="Sun H."/>
            <person name="Susca A."/>
            <person name="Todd R.B."/>
            <person name="Tsang A."/>
            <person name="Unkles S.E."/>
            <person name="van de Wiele N."/>
            <person name="van Rossen-Uffink D."/>
            <person name="Oliveira J.V."/>
            <person name="Vesth T.C."/>
            <person name="Visser J."/>
            <person name="Yu J.-H."/>
            <person name="Zhou M."/>
            <person name="Andersen M.R."/>
            <person name="Archer D.B."/>
            <person name="Baker S.E."/>
            <person name="Benoit I."/>
            <person name="Brakhage A.A."/>
            <person name="Braus G.H."/>
            <person name="Fischer R."/>
            <person name="Frisvad J.C."/>
            <person name="Goldman G.H."/>
            <person name="Houbraken J."/>
            <person name="Oakley B."/>
            <person name="Pocsi I."/>
            <person name="Scazzocchio C."/>
            <person name="Seiboth B."/>
            <person name="vanKuyk P.A."/>
            <person name="Wortman J."/>
            <person name="Dyer P.S."/>
            <person name="Grigoriev I.V."/>
        </authorList>
    </citation>
    <scope>NUCLEOTIDE SEQUENCE [LARGE SCALE GENOMIC DNA]</scope>
    <source>
        <strain evidence="4">CBS 106.47</strain>
    </source>
</reference>
<keyword evidence="2" id="KW-0472">Membrane</keyword>
<protein>
    <submittedName>
        <fullName evidence="3">Uncharacterized protein</fullName>
    </submittedName>
</protein>
<dbReference type="VEuPathDB" id="FungiDB:ASPFODRAFT_408649"/>
<feature type="compositionally biased region" description="Polar residues" evidence="1">
    <location>
        <begin position="82"/>
        <end position="98"/>
    </location>
</feature>
<feature type="region of interest" description="Disordered" evidence="1">
    <location>
        <begin position="76"/>
        <end position="98"/>
    </location>
</feature>
<accession>A0A1M3T1Y6</accession>
<evidence type="ECO:0000256" key="2">
    <source>
        <dbReference type="SAM" id="Phobius"/>
    </source>
</evidence>
<evidence type="ECO:0000313" key="3">
    <source>
        <dbReference type="EMBL" id="OJZ80770.1"/>
    </source>
</evidence>
<gene>
    <name evidence="3" type="ORF">ASPFODRAFT_408649</name>
</gene>
<evidence type="ECO:0000313" key="4">
    <source>
        <dbReference type="Proteomes" id="UP000184063"/>
    </source>
</evidence>
<dbReference type="EMBL" id="KV878253">
    <property type="protein sequence ID" value="OJZ80770.1"/>
    <property type="molecule type" value="Genomic_DNA"/>
</dbReference>
<dbReference type="Proteomes" id="UP000184063">
    <property type="component" value="Unassembled WGS sequence"/>
</dbReference>
<keyword evidence="2" id="KW-0812">Transmembrane</keyword>
<sequence>MGVQPCHERHKFNPCVCGPTWPIRTPDIDLNDASFAYGRTSTTTSPAQAGRNIMVIIIIIIIIIYANDAKVTITPTKRKSHSPSAHVTTTCSQAKLPC</sequence>